<gene>
    <name evidence="1" type="ORF">HINF_LOCUS17052</name>
    <name evidence="2" type="ORF">HINF_LOCUS57616</name>
</gene>
<name>A0AA86NZ84_9EUKA</name>
<dbReference type="EMBL" id="CAXDID020000319">
    <property type="protein sequence ID" value="CAL6076286.1"/>
    <property type="molecule type" value="Genomic_DNA"/>
</dbReference>
<keyword evidence="3" id="KW-1185">Reference proteome</keyword>
<dbReference type="Proteomes" id="UP001642409">
    <property type="component" value="Unassembled WGS sequence"/>
</dbReference>
<dbReference type="AlphaFoldDB" id="A0AA86NZ84"/>
<dbReference type="EMBL" id="CATOUU010000435">
    <property type="protein sequence ID" value="CAI9929407.1"/>
    <property type="molecule type" value="Genomic_DNA"/>
</dbReference>
<evidence type="ECO:0000313" key="3">
    <source>
        <dbReference type="Proteomes" id="UP001642409"/>
    </source>
</evidence>
<accession>A0AA86NZ84</accession>
<sequence length="236" mass="27981">MTVINEELYVLNNNGQTFKLDEDNQLIDQRILCNNSQFFSFCNNSFMLRYKSGQKELVKFKTINEHEIYIQRPEGIQFAFVTFAQSGIMFIRCNRNKYCVCDMIEMGESKYLDYNNSQLCCGNLGLQIDNKDSIQIFESDLLLQLVESQYTNYISDNDKYTEQFITFELYKEIIQHKFNFYKKQNIVVEHYYIITTQYARQKINILNQLKTLNNKLSNLCETVTEMHNACNAVVYQ</sequence>
<reference evidence="2 3" key="2">
    <citation type="submission" date="2024-07" db="EMBL/GenBank/DDBJ databases">
        <authorList>
            <person name="Akdeniz Z."/>
        </authorList>
    </citation>
    <scope>NUCLEOTIDE SEQUENCE [LARGE SCALE GENOMIC DNA]</scope>
</reference>
<evidence type="ECO:0000313" key="1">
    <source>
        <dbReference type="EMBL" id="CAI9929407.1"/>
    </source>
</evidence>
<evidence type="ECO:0000313" key="2">
    <source>
        <dbReference type="EMBL" id="CAL6076286.1"/>
    </source>
</evidence>
<comment type="caution">
    <text evidence="1">The sequence shown here is derived from an EMBL/GenBank/DDBJ whole genome shotgun (WGS) entry which is preliminary data.</text>
</comment>
<proteinExistence type="predicted"/>
<protein>
    <submittedName>
        <fullName evidence="2">Hypothetical_protein</fullName>
    </submittedName>
</protein>
<organism evidence="1">
    <name type="scientific">Hexamita inflata</name>
    <dbReference type="NCBI Taxonomy" id="28002"/>
    <lineage>
        <taxon>Eukaryota</taxon>
        <taxon>Metamonada</taxon>
        <taxon>Diplomonadida</taxon>
        <taxon>Hexamitidae</taxon>
        <taxon>Hexamitinae</taxon>
        <taxon>Hexamita</taxon>
    </lineage>
</organism>
<reference evidence="1" key="1">
    <citation type="submission" date="2023-06" db="EMBL/GenBank/DDBJ databases">
        <authorList>
            <person name="Kurt Z."/>
        </authorList>
    </citation>
    <scope>NUCLEOTIDE SEQUENCE</scope>
</reference>